<dbReference type="SUPFAM" id="SSF52540">
    <property type="entry name" value="P-loop containing nucleoside triphosphate hydrolases"/>
    <property type="match status" value="1"/>
</dbReference>
<comment type="pathway">
    <text evidence="5">Cofactor biosynthesis; coenzyme A biosynthesis; CoA from (R)-pantothenate: step 5/5.</text>
</comment>
<keyword evidence="5" id="KW-0963">Cytoplasm</keyword>
<comment type="function">
    <text evidence="5">Catalyzes the phosphorylation of the 3'-hydroxyl group of dephosphocoenzyme A to form coenzyme A.</text>
</comment>
<dbReference type="RefSeq" id="WP_407031800.1">
    <property type="nucleotide sequence ID" value="NZ_JAQGEF010000013.1"/>
</dbReference>
<dbReference type="GO" id="GO:0004140">
    <property type="term" value="F:dephospho-CoA kinase activity"/>
    <property type="evidence" value="ECO:0007669"/>
    <property type="project" value="UniProtKB-EC"/>
</dbReference>
<dbReference type="PANTHER" id="PTHR10695">
    <property type="entry name" value="DEPHOSPHO-COA KINASE-RELATED"/>
    <property type="match status" value="1"/>
</dbReference>
<comment type="similarity">
    <text evidence="1 5">Belongs to the CoaE family.</text>
</comment>
<comment type="catalytic activity">
    <reaction evidence="5">
        <text>3'-dephospho-CoA + ATP = ADP + CoA + H(+)</text>
        <dbReference type="Rhea" id="RHEA:18245"/>
        <dbReference type="ChEBI" id="CHEBI:15378"/>
        <dbReference type="ChEBI" id="CHEBI:30616"/>
        <dbReference type="ChEBI" id="CHEBI:57287"/>
        <dbReference type="ChEBI" id="CHEBI:57328"/>
        <dbReference type="ChEBI" id="CHEBI:456216"/>
        <dbReference type="EC" id="2.7.1.24"/>
    </reaction>
</comment>
<reference evidence="7 8" key="1">
    <citation type="submission" date="2022-12" db="EMBL/GenBank/DDBJ databases">
        <title>Chitinophagaceae gen. sp. nov., a new member of the family Chitinophagaceae, isolated from soil in a chemical factory.</title>
        <authorList>
            <person name="Ke Z."/>
        </authorList>
    </citation>
    <scope>NUCLEOTIDE SEQUENCE [LARGE SCALE GENOMIC DNA]</scope>
    <source>
        <strain evidence="7 8">LY-5</strain>
    </source>
</reference>
<dbReference type="EMBL" id="JAQGEF010000013">
    <property type="protein sequence ID" value="MDA3615474.1"/>
    <property type="molecule type" value="Genomic_DNA"/>
</dbReference>
<dbReference type="Proteomes" id="UP001210231">
    <property type="component" value="Unassembled WGS sequence"/>
</dbReference>
<gene>
    <name evidence="5 7" type="primary">coaE</name>
    <name evidence="7" type="ORF">O3P16_11695</name>
</gene>
<evidence type="ECO:0000256" key="4">
    <source>
        <dbReference type="ARBA" id="ARBA00022993"/>
    </source>
</evidence>
<evidence type="ECO:0000256" key="1">
    <source>
        <dbReference type="ARBA" id="ARBA00009018"/>
    </source>
</evidence>
<dbReference type="PANTHER" id="PTHR10695:SF46">
    <property type="entry name" value="BIFUNCTIONAL COENZYME A SYNTHASE-RELATED"/>
    <property type="match status" value="1"/>
</dbReference>
<dbReference type="InterPro" id="IPR001977">
    <property type="entry name" value="Depp_CoAkinase"/>
</dbReference>
<accession>A0ABT4UKV2</accession>
<evidence type="ECO:0000256" key="2">
    <source>
        <dbReference type="ARBA" id="ARBA00022741"/>
    </source>
</evidence>
<keyword evidence="4 5" id="KW-0173">Coenzyme A biosynthesis</keyword>
<dbReference type="EC" id="2.7.1.24" evidence="5 6"/>
<protein>
    <recommendedName>
        <fullName evidence="5 6">Dephospho-CoA kinase</fullName>
        <ecNumber evidence="5 6">2.7.1.24</ecNumber>
    </recommendedName>
    <alternativeName>
        <fullName evidence="5">Dephosphocoenzyme A kinase</fullName>
    </alternativeName>
</protein>
<evidence type="ECO:0000313" key="8">
    <source>
        <dbReference type="Proteomes" id="UP001210231"/>
    </source>
</evidence>
<keyword evidence="2 5" id="KW-0547">Nucleotide-binding</keyword>
<comment type="caution">
    <text evidence="7">The sequence shown here is derived from an EMBL/GenBank/DDBJ whole genome shotgun (WGS) entry which is preliminary data.</text>
</comment>
<evidence type="ECO:0000256" key="3">
    <source>
        <dbReference type="ARBA" id="ARBA00022840"/>
    </source>
</evidence>
<organism evidence="7 8">
    <name type="scientific">Polluticaenibacter yanchengensis</name>
    <dbReference type="NCBI Taxonomy" id="3014562"/>
    <lineage>
        <taxon>Bacteria</taxon>
        <taxon>Pseudomonadati</taxon>
        <taxon>Bacteroidota</taxon>
        <taxon>Chitinophagia</taxon>
        <taxon>Chitinophagales</taxon>
        <taxon>Chitinophagaceae</taxon>
        <taxon>Polluticaenibacter</taxon>
    </lineage>
</organism>
<dbReference type="NCBIfam" id="TIGR00152">
    <property type="entry name" value="dephospho-CoA kinase"/>
    <property type="match status" value="1"/>
</dbReference>
<dbReference type="Pfam" id="PF01121">
    <property type="entry name" value="CoaE"/>
    <property type="match status" value="1"/>
</dbReference>
<evidence type="ECO:0000313" key="7">
    <source>
        <dbReference type="EMBL" id="MDA3615474.1"/>
    </source>
</evidence>
<dbReference type="InterPro" id="IPR027417">
    <property type="entry name" value="P-loop_NTPase"/>
</dbReference>
<feature type="binding site" evidence="5">
    <location>
        <begin position="26"/>
        <end position="31"/>
    </location>
    <ligand>
        <name>ATP</name>
        <dbReference type="ChEBI" id="CHEBI:30616"/>
    </ligand>
</feature>
<name>A0ABT4UKV2_9BACT</name>
<dbReference type="HAMAP" id="MF_00376">
    <property type="entry name" value="Dephospho_CoA_kinase"/>
    <property type="match status" value="1"/>
</dbReference>
<evidence type="ECO:0000256" key="5">
    <source>
        <dbReference type="HAMAP-Rule" id="MF_00376"/>
    </source>
</evidence>
<sequence length="211" mass="23794">MIIQNFVNNSLNLINPIKIGITGGIGSGKSVVSKILETYEIPVYNADKEARIIIDTNEKVREGLINAFGEEVYIKETLNRALLSKIVFNNPEKLKILNSITHPVVISEGEKWFNLQNKGIVAKEAAIFFESGSAGNLDVMIGVYAPESIRINRVVNRDRISADEVRSRMKNQINEEIKMRLCDYVVINDDKQLVSVQVENILKLIIEKNEH</sequence>
<evidence type="ECO:0000256" key="6">
    <source>
        <dbReference type="NCBIfam" id="TIGR00152"/>
    </source>
</evidence>
<dbReference type="Gene3D" id="3.40.50.300">
    <property type="entry name" value="P-loop containing nucleotide triphosphate hydrolases"/>
    <property type="match status" value="1"/>
</dbReference>
<keyword evidence="5 7" id="KW-0808">Transferase</keyword>
<keyword evidence="3 5" id="KW-0067">ATP-binding</keyword>
<dbReference type="CDD" id="cd02022">
    <property type="entry name" value="DPCK"/>
    <property type="match status" value="1"/>
</dbReference>
<proteinExistence type="inferred from homology"/>
<comment type="subcellular location">
    <subcellularLocation>
        <location evidence="5">Cytoplasm</location>
    </subcellularLocation>
</comment>
<keyword evidence="8" id="KW-1185">Reference proteome</keyword>
<dbReference type="PROSITE" id="PS51219">
    <property type="entry name" value="DPCK"/>
    <property type="match status" value="1"/>
</dbReference>
<keyword evidence="5 7" id="KW-0418">Kinase</keyword>